<dbReference type="OrthoDB" id="1434354at2759"/>
<dbReference type="AlphaFoldDB" id="A0A3P7NJE7"/>
<dbReference type="Proteomes" id="UP000281553">
    <property type="component" value="Unassembled WGS sequence"/>
</dbReference>
<proteinExistence type="predicted"/>
<accession>A0A3P7NJE7</accession>
<keyword evidence="1" id="KW-0812">Transmembrane</keyword>
<feature type="transmembrane region" description="Helical" evidence="1">
    <location>
        <begin position="180"/>
        <end position="199"/>
    </location>
</feature>
<keyword evidence="3" id="KW-1185">Reference proteome</keyword>
<organism evidence="2 3">
    <name type="scientific">Dibothriocephalus latus</name>
    <name type="common">Fish tapeworm</name>
    <name type="synonym">Diphyllobothrium latum</name>
    <dbReference type="NCBI Taxonomy" id="60516"/>
    <lineage>
        <taxon>Eukaryota</taxon>
        <taxon>Metazoa</taxon>
        <taxon>Spiralia</taxon>
        <taxon>Lophotrochozoa</taxon>
        <taxon>Platyhelminthes</taxon>
        <taxon>Cestoda</taxon>
        <taxon>Eucestoda</taxon>
        <taxon>Diphyllobothriidea</taxon>
        <taxon>Diphyllobothriidae</taxon>
        <taxon>Dibothriocephalus</taxon>
    </lineage>
</organism>
<keyword evidence="1" id="KW-1133">Transmembrane helix</keyword>
<dbReference type="Gene3D" id="2.60.120.680">
    <property type="entry name" value="GOLD domain"/>
    <property type="match status" value="1"/>
</dbReference>
<dbReference type="SUPFAM" id="SSF101576">
    <property type="entry name" value="Supernatant protein factor (SPF), C-terminal domain"/>
    <property type="match status" value="1"/>
</dbReference>
<gene>
    <name evidence="2" type="ORF">DILT_LOCUS18268</name>
</gene>
<reference evidence="2 3" key="1">
    <citation type="submission" date="2018-11" db="EMBL/GenBank/DDBJ databases">
        <authorList>
            <consortium name="Pathogen Informatics"/>
        </authorList>
    </citation>
    <scope>NUCLEOTIDE SEQUENCE [LARGE SCALE GENOMIC DNA]</scope>
</reference>
<dbReference type="InterPro" id="IPR036598">
    <property type="entry name" value="GOLD_dom_sf"/>
</dbReference>
<evidence type="ECO:0000313" key="2">
    <source>
        <dbReference type="EMBL" id="VDN40510.1"/>
    </source>
</evidence>
<name>A0A3P7NJE7_DIBLA</name>
<dbReference type="EMBL" id="UYRU01098851">
    <property type="protein sequence ID" value="VDN40510.1"/>
    <property type="molecule type" value="Genomic_DNA"/>
</dbReference>
<protein>
    <submittedName>
        <fullName evidence="2">Uncharacterized protein</fullName>
    </submittedName>
</protein>
<sequence length="221" mass="24728">MQVTQPVRVDSDLVPEQGEWKVDKVGSYYLLFDNTYSWTRNKRVWCRVETRRAEQSALVNGHRERKEGRRPSCALSILEQCAAAELPRGTPKPEDAILASEQIESLTEEEVMIADAEVDETIREALRELTQPSPMDGYRCCYTDSLDVDLSALLLVLVQALPLIRLFLGGFASSANMGSQAAIVVAASVLPVIPGFLTFPPFQLWMDEFELPEPGFINHLT</sequence>
<keyword evidence="1" id="KW-0472">Membrane</keyword>
<feature type="transmembrane region" description="Helical" evidence="1">
    <location>
        <begin position="150"/>
        <end position="168"/>
    </location>
</feature>
<evidence type="ECO:0000256" key="1">
    <source>
        <dbReference type="SAM" id="Phobius"/>
    </source>
</evidence>
<evidence type="ECO:0000313" key="3">
    <source>
        <dbReference type="Proteomes" id="UP000281553"/>
    </source>
</evidence>